<dbReference type="InterPro" id="IPR006311">
    <property type="entry name" value="TAT_signal"/>
</dbReference>
<accession>A0A7H0LIN5</accession>
<dbReference type="PANTHER" id="PTHR33361">
    <property type="entry name" value="GLR0591 PROTEIN"/>
    <property type="match status" value="1"/>
</dbReference>
<keyword evidence="1" id="KW-0732">Signal</keyword>
<protein>
    <submittedName>
        <fullName evidence="2">DUF885 family protein</fullName>
    </submittedName>
</protein>
<reference evidence="2 3" key="1">
    <citation type="submission" date="2020-09" db="EMBL/GenBank/DDBJ databases">
        <title>Sphingomonas sp., a new species isolated from pork steak.</title>
        <authorList>
            <person name="Heidler von Heilborn D."/>
        </authorList>
    </citation>
    <scope>NUCLEOTIDE SEQUENCE [LARGE SCALE GENOMIC DNA]</scope>
    <source>
        <strain evidence="3">S8-3T</strain>
    </source>
</reference>
<dbReference type="PROSITE" id="PS51318">
    <property type="entry name" value="TAT"/>
    <property type="match status" value="1"/>
</dbReference>
<name>A0A7H0LIN5_9SPHN</name>
<evidence type="ECO:0000256" key="1">
    <source>
        <dbReference type="SAM" id="SignalP"/>
    </source>
</evidence>
<dbReference type="PANTHER" id="PTHR33361:SF2">
    <property type="entry name" value="DUF885 DOMAIN-CONTAINING PROTEIN"/>
    <property type="match status" value="1"/>
</dbReference>
<evidence type="ECO:0000313" key="3">
    <source>
        <dbReference type="Proteomes" id="UP000516148"/>
    </source>
</evidence>
<keyword evidence="3" id="KW-1185">Reference proteome</keyword>
<organism evidence="2 3">
    <name type="scientific">Sphingomonas alpina</name>
    <dbReference type="NCBI Taxonomy" id="653931"/>
    <lineage>
        <taxon>Bacteria</taxon>
        <taxon>Pseudomonadati</taxon>
        <taxon>Pseudomonadota</taxon>
        <taxon>Alphaproteobacteria</taxon>
        <taxon>Sphingomonadales</taxon>
        <taxon>Sphingomonadaceae</taxon>
        <taxon>Sphingomonas</taxon>
    </lineage>
</organism>
<feature type="signal peptide" evidence="1">
    <location>
        <begin position="1"/>
        <end position="27"/>
    </location>
</feature>
<dbReference type="KEGG" id="spap:H3Z74_23400"/>
<feature type="chain" id="PRO_5028839968" evidence="1">
    <location>
        <begin position="28"/>
        <end position="410"/>
    </location>
</feature>
<proteinExistence type="predicted"/>
<dbReference type="InterPro" id="IPR010281">
    <property type="entry name" value="DUF885"/>
</dbReference>
<dbReference type="Pfam" id="PF05960">
    <property type="entry name" value="DUF885"/>
    <property type="match status" value="1"/>
</dbReference>
<dbReference type="RefSeq" id="WP_187761849.1">
    <property type="nucleotide sequence ID" value="NZ_CP061038.1"/>
</dbReference>
<dbReference type="AlphaFoldDB" id="A0A7H0LIN5"/>
<dbReference type="EMBL" id="CP061038">
    <property type="protein sequence ID" value="QNQ09538.1"/>
    <property type="molecule type" value="Genomic_DNA"/>
</dbReference>
<evidence type="ECO:0000313" key="2">
    <source>
        <dbReference type="EMBL" id="QNQ09538.1"/>
    </source>
</evidence>
<sequence>MTVPVSRRAVIAGGGLAALVCAVPASAVSTDADRQLRVLLDGAAAGADISRPLQRFDSGALSPSARLDLVTARAGLRIDAELARRFPDPKGAMTSARYALLLKRLTGDDTEPARARRRLEQELHALLARANALLTEQGHRDGTVGARFSALWRDPRWLYPDDDAGRDRAVADMNRVLARARDGIRQAFPDIPPHCLNVAVRRMSRADEAAGRGGYRELPDAGKPGAYIVDLKDISRRPSWTLPSVAHHELLPGHMIQLPIEALADPHPLRLKYAAGFAEGWAVHGERLAASQGAYAGDAMGELGHLHWLLFRIGRALIDLHIHLSGWTIERARAQLVEWQGEPAYFAPFDMDLKRIAAEPALRVAEALAWLTIADLARTDQRAVHHIALVHGRMRNDELRRAMRQKGGWR</sequence>
<gene>
    <name evidence="2" type="ORF">H3Z74_23400</name>
</gene>
<dbReference type="Proteomes" id="UP000516148">
    <property type="component" value="Chromosome"/>
</dbReference>